<organism evidence="2 3">
    <name type="scientific">Pseudovirgaria hyperparasitica</name>
    <dbReference type="NCBI Taxonomy" id="470096"/>
    <lineage>
        <taxon>Eukaryota</taxon>
        <taxon>Fungi</taxon>
        <taxon>Dikarya</taxon>
        <taxon>Ascomycota</taxon>
        <taxon>Pezizomycotina</taxon>
        <taxon>Dothideomycetes</taxon>
        <taxon>Dothideomycetes incertae sedis</taxon>
        <taxon>Acrospermales</taxon>
        <taxon>Acrospermaceae</taxon>
        <taxon>Pseudovirgaria</taxon>
    </lineage>
</organism>
<dbReference type="PANTHER" id="PTHR10502:SF107">
    <property type="entry name" value="ANNEXIN ANXC4 (AFU_ORTHOLOGUE AFUA_3G07020)"/>
    <property type="match status" value="1"/>
</dbReference>
<dbReference type="RefSeq" id="XP_033599982.1">
    <property type="nucleotide sequence ID" value="XM_033741339.1"/>
</dbReference>
<evidence type="ECO:0000256" key="1">
    <source>
        <dbReference type="SAM" id="MobiDB-lite"/>
    </source>
</evidence>
<feature type="compositionally biased region" description="Polar residues" evidence="1">
    <location>
        <begin position="189"/>
        <end position="198"/>
    </location>
</feature>
<dbReference type="GO" id="GO:0005737">
    <property type="term" value="C:cytoplasm"/>
    <property type="evidence" value="ECO:0007669"/>
    <property type="project" value="TreeGrafter"/>
</dbReference>
<feature type="compositionally biased region" description="Basic and acidic residues" evidence="1">
    <location>
        <begin position="383"/>
        <end position="397"/>
    </location>
</feature>
<proteinExistence type="predicted"/>
<dbReference type="EMBL" id="ML996573">
    <property type="protein sequence ID" value="KAF2757531.1"/>
    <property type="molecule type" value="Genomic_DNA"/>
</dbReference>
<feature type="region of interest" description="Disordered" evidence="1">
    <location>
        <begin position="325"/>
        <end position="397"/>
    </location>
</feature>
<dbReference type="SUPFAM" id="SSF47874">
    <property type="entry name" value="Annexin"/>
    <property type="match status" value="1"/>
</dbReference>
<dbReference type="GO" id="GO:0005544">
    <property type="term" value="F:calcium-dependent phospholipid binding"/>
    <property type="evidence" value="ECO:0007669"/>
    <property type="project" value="InterPro"/>
</dbReference>
<feature type="region of interest" description="Disordered" evidence="1">
    <location>
        <begin position="126"/>
        <end position="148"/>
    </location>
</feature>
<feature type="region of interest" description="Disordered" evidence="1">
    <location>
        <begin position="1"/>
        <end position="92"/>
    </location>
</feature>
<dbReference type="Proteomes" id="UP000799437">
    <property type="component" value="Unassembled WGS sequence"/>
</dbReference>
<feature type="compositionally biased region" description="Basic residues" evidence="1">
    <location>
        <begin position="368"/>
        <end position="382"/>
    </location>
</feature>
<dbReference type="AlphaFoldDB" id="A0A6A6W8W1"/>
<dbReference type="GO" id="GO:0001786">
    <property type="term" value="F:phosphatidylserine binding"/>
    <property type="evidence" value="ECO:0007669"/>
    <property type="project" value="TreeGrafter"/>
</dbReference>
<dbReference type="GO" id="GO:0005509">
    <property type="term" value="F:calcium ion binding"/>
    <property type="evidence" value="ECO:0007669"/>
    <property type="project" value="InterPro"/>
</dbReference>
<dbReference type="GO" id="GO:0012506">
    <property type="term" value="C:vesicle membrane"/>
    <property type="evidence" value="ECO:0007669"/>
    <property type="project" value="TreeGrafter"/>
</dbReference>
<protein>
    <submittedName>
        <fullName evidence="2">Annexin</fullName>
    </submittedName>
</protein>
<name>A0A6A6W8W1_9PEZI</name>
<gene>
    <name evidence="2" type="ORF">EJ05DRAFT_392975</name>
</gene>
<dbReference type="OrthoDB" id="2134400at2759"/>
<dbReference type="GO" id="GO:0005634">
    <property type="term" value="C:nucleus"/>
    <property type="evidence" value="ECO:0007669"/>
    <property type="project" value="TreeGrafter"/>
</dbReference>
<dbReference type="InterPro" id="IPR037104">
    <property type="entry name" value="Annexin_sf"/>
</dbReference>
<feature type="region of interest" description="Disordered" evidence="1">
    <location>
        <begin position="161"/>
        <end position="273"/>
    </location>
</feature>
<sequence>MSLRPDDRKGRSRSKSPAGRSRDRSSSNVRVPKSDALAYGQPPPGGFETRTPTQAAPGLASYANSAMNMMSGALGGSDPSRDDSYTMGDYADLPPHERPGYVATATPVAGGKVPYQYAPNAGLAGQPYPPPVSRTISHGSSASGSAGGYQYATTPGNITYTAKSVVPQPGSSNGHSNKHSSKHGKESPQHQAFYTQPDQFYPQPPPSGPPHGHHHMPGGFPAGNVVEVIPGGGRIASPPSPGKRPHSMSLSTPGHGPELRAPSPGFGLGNRMDRLSVSGNRPNIQTLVPGGMPSGGGGMLPPPSPMLEAYHGVYQSISPMPSPMMHAYHPHDSDLEDLPPLSPRYSHAGHHRTLSAYSRESSPARSTRTSRSKSSKSKSSKSSKKDDRDRGERRVKIYDATEDAHAIVAAMSHRQPDVFPLIDILPQLNHDQMLELRTEYKRHCKVQGHGINVAKHIKMKTSGNFGKLCYVTALGRWESEGYWANTWYQSGNARRELLVECLMGRGNVEMREIKAAFKDKRYNDDLVRCMEKELKADKFRKAVLLALEGRRQEEREQWPIEYRNRDVDTLYTALKAREGGETAILELVIKRSDAHLRDVLRTYEVKFQENFAREALRKSNNLVGEVVAHILNGVINRPARDAMLLHHAIEDLSDRTDSRNSKHERQQRYELLISRIVRLHWDKMHMMRVKVEFEKKYRLAVEEALEDSVREDFLEFCLALVE</sequence>
<dbReference type="GO" id="GO:0005886">
    <property type="term" value="C:plasma membrane"/>
    <property type="evidence" value="ECO:0007669"/>
    <property type="project" value="TreeGrafter"/>
</dbReference>
<keyword evidence="3" id="KW-1185">Reference proteome</keyword>
<accession>A0A6A6W8W1</accession>
<dbReference type="PANTHER" id="PTHR10502">
    <property type="entry name" value="ANNEXIN"/>
    <property type="match status" value="1"/>
</dbReference>
<dbReference type="Gene3D" id="1.10.220.10">
    <property type="entry name" value="Annexin"/>
    <property type="match status" value="4"/>
</dbReference>
<evidence type="ECO:0000313" key="3">
    <source>
        <dbReference type="Proteomes" id="UP000799437"/>
    </source>
</evidence>
<dbReference type="GeneID" id="54482393"/>
<feature type="compositionally biased region" description="Low complexity" evidence="1">
    <location>
        <begin position="358"/>
        <end position="367"/>
    </location>
</feature>
<evidence type="ECO:0000313" key="2">
    <source>
        <dbReference type="EMBL" id="KAF2757531.1"/>
    </source>
</evidence>
<reference evidence="2" key="1">
    <citation type="journal article" date="2020" name="Stud. Mycol.">
        <title>101 Dothideomycetes genomes: a test case for predicting lifestyles and emergence of pathogens.</title>
        <authorList>
            <person name="Haridas S."/>
            <person name="Albert R."/>
            <person name="Binder M."/>
            <person name="Bloem J."/>
            <person name="Labutti K."/>
            <person name="Salamov A."/>
            <person name="Andreopoulos B."/>
            <person name="Baker S."/>
            <person name="Barry K."/>
            <person name="Bills G."/>
            <person name="Bluhm B."/>
            <person name="Cannon C."/>
            <person name="Castanera R."/>
            <person name="Culley D."/>
            <person name="Daum C."/>
            <person name="Ezra D."/>
            <person name="Gonzalez J."/>
            <person name="Henrissat B."/>
            <person name="Kuo A."/>
            <person name="Liang C."/>
            <person name="Lipzen A."/>
            <person name="Lutzoni F."/>
            <person name="Magnuson J."/>
            <person name="Mondo S."/>
            <person name="Nolan M."/>
            <person name="Ohm R."/>
            <person name="Pangilinan J."/>
            <person name="Park H.-J."/>
            <person name="Ramirez L."/>
            <person name="Alfaro M."/>
            <person name="Sun H."/>
            <person name="Tritt A."/>
            <person name="Yoshinaga Y."/>
            <person name="Zwiers L.-H."/>
            <person name="Turgeon B."/>
            <person name="Goodwin S."/>
            <person name="Spatafora J."/>
            <person name="Crous P."/>
            <person name="Grigoriev I."/>
        </authorList>
    </citation>
    <scope>NUCLEOTIDE SEQUENCE</scope>
    <source>
        <strain evidence="2">CBS 121739</strain>
    </source>
</reference>